<dbReference type="InterPro" id="IPR029044">
    <property type="entry name" value="Nucleotide-diphossugar_trans"/>
</dbReference>
<dbReference type="SUPFAM" id="SSF53448">
    <property type="entry name" value="Nucleotide-diphospho-sugar transferases"/>
    <property type="match status" value="1"/>
</dbReference>
<comment type="caution">
    <text evidence="3">The sequence shown here is derived from an EMBL/GenBank/DDBJ whole genome shotgun (WGS) entry which is preliminary data.</text>
</comment>
<keyword evidence="1" id="KW-0812">Transmembrane</keyword>
<gene>
    <name evidence="3" type="ORF">STRTUCAR8_02394</name>
</gene>
<evidence type="ECO:0000259" key="2">
    <source>
        <dbReference type="Pfam" id="PF13632"/>
    </source>
</evidence>
<feature type="domain" description="Glycosyltransferase 2-like" evidence="2">
    <location>
        <begin position="203"/>
        <end position="420"/>
    </location>
</feature>
<proteinExistence type="predicted"/>
<keyword evidence="1" id="KW-1133">Transmembrane helix</keyword>
<dbReference type="InterPro" id="IPR027389">
    <property type="entry name" value="B_mannosylTrfase_Bre-3/Egh"/>
</dbReference>
<dbReference type="EMBL" id="AEJB01000194">
    <property type="protein sequence ID" value="ELP68885.1"/>
    <property type="molecule type" value="Genomic_DNA"/>
</dbReference>
<evidence type="ECO:0000313" key="4">
    <source>
        <dbReference type="Proteomes" id="UP000010931"/>
    </source>
</evidence>
<reference evidence="3 4" key="1">
    <citation type="journal article" date="2011" name="Plasmid">
        <title>Streptomyces turgidiscabies Car8 contains a modular pathogenicity island that shares virulence genes with other actinobacterial plant pathogens.</title>
        <authorList>
            <person name="Huguet-Tapia J.C."/>
            <person name="Badger J.H."/>
            <person name="Loria R."/>
            <person name="Pettis G.S."/>
        </authorList>
    </citation>
    <scope>NUCLEOTIDE SEQUENCE [LARGE SCALE GENOMIC DNA]</scope>
    <source>
        <strain evidence="3 4">Car8</strain>
    </source>
</reference>
<sequence length="484" mass="53543">MIMTASADGVDVFPSRRAARMVRRQAVWRPGFLSFLVTAGLAYVLSTALYSSAQTLMGWVVTVLWSLPVVSSLVGVAGAVLTRRRIARQRDWAEAVPALHDRLVVLVPTIGRDDTYPALERSVLSYCAFLPRWFPALRVDVLTEEGCEAAERIDALAARSPLIRVVTVPKAYRTANGTRFKARANHYAHELRIAEGEALDDVWVLHMDDDTGVGPDTAEQVARFINAQRRAGPEGKHLAQGMLTYPRENAVNRLTWLADSIRPADDIARFAVLTGGGTPLAGLHGELLLLRASVEATIGWDFGPDSICEDAHLALVFASRYKGRSDWFSGRSYGASPATMRDFLKQRERWSWGLVGLAFNRTLPRRSRALLMYSVTTWVMGPFQHVGVVLAVGALLGDLNTSPVTPWILPLWAVTMGYAVWMYWEGLKINASVSANGRRLWWEPVAVVALMPFFALWEAVGSFRGLLRCLRGVENQFVVIAKPA</sequence>
<dbReference type="GO" id="GO:0005737">
    <property type="term" value="C:cytoplasm"/>
    <property type="evidence" value="ECO:0007669"/>
    <property type="project" value="TreeGrafter"/>
</dbReference>
<accession>L7FDY3</accession>
<evidence type="ECO:0000313" key="3">
    <source>
        <dbReference type="EMBL" id="ELP68885.1"/>
    </source>
</evidence>
<feature type="transmembrane region" description="Helical" evidence="1">
    <location>
        <begin position="370"/>
        <end position="395"/>
    </location>
</feature>
<evidence type="ECO:0000256" key="1">
    <source>
        <dbReference type="SAM" id="Phobius"/>
    </source>
</evidence>
<protein>
    <recommendedName>
        <fullName evidence="2">Glycosyltransferase 2-like domain-containing protein</fullName>
    </recommendedName>
</protein>
<dbReference type="PATRIC" id="fig|698760.3.peg.2404"/>
<feature type="transmembrane region" description="Helical" evidence="1">
    <location>
        <begin position="26"/>
        <end position="50"/>
    </location>
</feature>
<dbReference type="PANTHER" id="PTHR16779:SF1">
    <property type="entry name" value="BETA-1,4-MANNOSYLTRANSFERASE EGH"/>
    <property type="match status" value="1"/>
</dbReference>
<dbReference type="InterPro" id="IPR001173">
    <property type="entry name" value="Glyco_trans_2-like"/>
</dbReference>
<dbReference type="AlphaFoldDB" id="L7FDY3"/>
<organism evidence="3 4">
    <name type="scientific">Streptomyces turgidiscabies (strain Car8)</name>
    <dbReference type="NCBI Taxonomy" id="698760"/>
    <lineage>
        <taxon>Bacteria</taxon>
        <taxon>Bacillati</taxon>
        <taxon>Actinomycetota</taxon>
        <taxon>Actinomycetes</taxon>
        <taxon>Kitasatosporales</taxon>
        <taxon>Streptomycetaceae</taxon>
        <taxon>Streptomyces</taxon>
    </lineage>
</organism>
<dbReference type="Proteomes" id="UP000010931">
    <property type="component" value="Unassembled WGS sequence"/>
</dbReference>
<dbReference type="Pfam" id="PF13632">
    <property type="entry name" value="Glyco_trans_2_3"/>
    <property type="match status" value="1"/>
</dbReference>
<feature type="transmembrane region" description="Helical" evidence="1">
    <location>
        <begin position="445"/>
        <end position="467"/>
    </location>
</feature>
<feature type="transmembrane region" description="Helical" evidence="1">
    <location>
        <begin position="56"/>
        <end position="81"/>
    </location>
</feature>
<keyword evidence="4" id="KW-1185">Reference proteome</keyword>
<dbReference type="GO" id="GO:0019187">
    <property type="term" value="F:beta-1,4-mannosyltransferase activity"/>
    <property type="evidence" value="ECO:0007669"/>
    <property type="project" value="InterPro"/>
</dbReference>
<dbReference type="PANTHER" id="PTHR16779">
    <property type="entry name" value="BETA-1,4-MANNOSYLTRANSFERASE EGH"/>
    <property type="match status" value="1"/>
</dbReference>
<keyword evidence="1" id="KW-0472">Membrane</keyword>
<dbReference type="STRING" id="85558.T45_03390"/>
<feature type="transmembrane region" description="Helical" evidence="1">
    <location>
        <begin position="407"/>
        <end position="424"/>
    </location>
</feature>
<name>L7FDY3_STRT8</name>